<proteinExistence type="predicted"/>
<gene>
    <name evidence="1" type="ORF">pdam_00005610</name>
</gene>
<evidence type="ECO:0000313" key="2">
    <source>
        <dbReference type="Proteomes" id="UP000275408"/>
    </source>
</evidence>
<protein>
    <submittedName>
        <fullName evidence="1">Uncharacterized protein</fullName>
    </submittedName>
</protein>
<evidence type="ECO:0000313" key="1">
    <source>
        <dbReference type="EMBL" id="RMX61207.1"/>
    </source>
</evidence>
<dbReference type="Proteomes" id="UP000275408">
    <property type="component" value="Unassembled WGS sequence"/>
</dbReference>
<keyword evidence="2" id="KW-1185">Reference proteome</keyword>
<comment type="caution">
    <text evidence="1">The sequence shown here is derived from an EMBL/GenBank/DDBJ whole genome shotgun (WGS) entry which is preliminary data.</text>
</comment>
<reference evidence="1 2" key="1">
    <citation type="journal article" date="2018" name="Sci. Rep.">
        <title>Comparative analysis of the Pocillopora damicornis genome highlights role of immune system in coral evolution.</title>
        <authorList>
            <person name="Cunning R."/>
            <person name="Bay R.A."/>
            <person name="Gillette P."/>
            <person name="Baker A.C."/>
            <person name="Traylor-Knowles N."/>
        </authorList>
    </citation>
    <scope>NUCLEOTIDE SEQUENCE [LARGE SCALE GENOMIC DNA]</scope>
    <source>
        <strain evidence="1">RSMAS</strain>
        <tissue evidence="1">Whole animal</tissue>
    </source>
</reference>
<dbReference type="AlphaFoldDB" id="A0A3M6V5P4"/>
<feature type="non-terminal residue" evidence="1">
    <location>
        <position position="1"/>
    </location>
</feature>
<sequence length="75" mass="8709">SCLFDIIDDYVFALPYHAYSSKSILPYWNSRKNYMGVKNSLWWDGGPVRFVEEVGIPCKYTDMVPCFSSNQIELC</sequence>
<dbReference type="EMBL" id="RCHS01000074">
    <property type="protein sequence ID" value="RMX61207.1"/>
    <property type="molecule type" value="Genomic_DNA"/>
</dbReference>
<name>A0A3M6V5P4_POCDA</name>
<organism evidence="1 2">
    <name type="scientific">Pocillopora damicornis</name>
    <name type="common">Cauliflower coral</name>
    <name type="synonym">Millepora damicornis</name>
    <dbReference type="NCBI Taxonomy" id="46731"/>
    <lineage>
        <taxon>Eukaryota</taxon>
        <taxon>Metazoa</taxon>
        <taxon>Cnidaria</taxon>
        <taxon>Anthozoa</taxon>
        <taxon>Hexacorallia</taxon>
        <taxon>Scleractinia</taxon>
        <taxon>Astrocoeniina</taxon>
        <taxon>Pocilloporidae</taxon>
        <taxon>Pocillopora</taxon>
    </lineage>
</organism>
<feature type="non-terminal residue" evidence="1">
    <location>
        <position position="75"/>
    </location>
</feature>
<accession>A0A3M6V5P4</accession>